<dbReference type="GO" id="GO:0046464">
    <property type="term" value="P:acylglycerol catabolic process"/>
    <property type="evidence" value="ECO:0007669"/>
    <property type="project" value="TreeGrafter"/>
</dbReference>
<evidence type="ECO:0000256" key="1">
    <source>
        <dbReference type="SAM" id="SignalP"/>
    </source>
</evidence>
<dbReference type="PRINTS" id="PR00111">
    <property type="entry name" value="ABHYDROLASE"/>
</dbReference>
<gene>
    <name evidence="3" type="ORF">CSW64_08960</name>
</gene>
<dbReference type="Proteomes" id="UP000228945">
    <property type="component" value="Chromosome"/>
</dbReference>
<dbReference type="AlphaFoldDB" id="A0A2D2AWY6"/>
<dbReference type="Gene3D" id="3.40.50.1820">
    <property type="entry name" value="alpha/beta hydrolase"/>
    <property type="match status" value="1"/>
</dbReference>
<dbReference type="KEGG" id="cmb:CSW64_08960"/>
<reference evidence="3 4" key="1">
    <citation type="submission" date="2017-10" db="EMBL/GenBank/DDBJ databases">
        <title>Genome sequence of Caulobacter mirabilis FWC38.</title>
        <authorList>
            <person name="Fiebig A."/>
            <person name="Crosson S."/>
        </authorList>
    </citation>
    <scope>NUCLEOTIDE SEQUENCE [LARGE SCALE GENOMIC DNA]</scope>
    <source>
        <strain evidence="3 4">FWC 38</strain>
    </source>
</reference>
<name>A0A2D2AWY6_9CAUL</name>
<dbReference type="InterPro" id="IPR000073">
    <property type="entry name" value="AB_hydrolase_1"/>
</dbReference>
<evidence type="ECO:0000313" key="4">
    <source>
        <dbReference type="Proteomes" id="UP000228945"/>
    </source>
</evidence>
<keyword evidence="1" id="KW-0732">Signal</keyword>
<protein>
    <submittedName>
        <fullName evidence="3">Alpha/beta hydrolase</fullName>
    </submittedName>
</protein>
<dbReference type="GO" id="GO:0016020">
    <property type="term" value="C:membrane"/>
    <property type="evidence" value="ECO:0007669"/>
    <property type="project" value="TreeGrafter"/>
</dbReference>
<accession>A0A2D2AWY6</accession>
<dbReference type="PANTHER" id="PTHR43798:SF33">
    <property type="entry name" value="HYDROLASE, PUTATIVE (AFU_ORTHOLOGUE AFUA_2G14860)-RELATED"/>
    <property type="match status" value="1"/>
</dbReference>
<evidence type="ECO:0000259" key="2">
    <source>
        <dbReference type="Pfam" id="PF00561"/>
    </source>
</evidence>
<dbReference type="GO" id="GO:0047372">
    <property type="term" value="F:monoacylglycerol lipase activity"/>
    <property type="evidence" value="ECO:0007669"/>
    <property type="project" value="TreeGrafter"/>
</dbReference>
<evidence type="ECO:0000313" key="3">
    <source>
        <dbReference type="EMBL" id="ATQ42528.1"/>
    </source>
</evidence>
<dbReference type="EMBL" id="CP024201">
    <property type="protein sequence ID" value="ATQ42528.1"/>
    <property type="molecule type" value="Genomic_DNA"/>
</dbReference>
<dbReference type="Pfam" id="PF00561">
    <property type="entry name" value="Abhydrolase_1"/>
    <property type="match status" value="1"/>
</dbReference>
<dbReference type="OrthoDB" id="9799612at2"/>
<keyword evidence="3" id="KW-0378">Hydrolase</keyword>
<feature type="signal peptide" evidence="1">
    <location>
        <begin position="1"/>
        <end position="22"/>
    </location>
</feature>
<dbReference type="RefSeq" id="WP_099621785.1">
    <property type="nucleotide sequence ID" value="NZ_CP024201.1"/>
</dbReference>
<dbReference type="InterPro" id="IPR050266">
    <property type="entry name" value="AB_hydrolase_sf"/>
</dbReference>
<dbReference type="InterPro" id="IPR029058">
    <property type="entry name" value="AB_hydrolase_fold"/>
</dbReference>
<feature type="chain" id="PRO_5013662530" evidence="1">
    <location>
        <begin position="23"/>
        <end position="302"/>
    </location>
</feature>
<dbReference type="PANTHER" id="PTHR43798">
    <property type="entry name" value="MONOACYLGLYCEROL LIPASE"/>
    <property type="match status" value="1"/>
</dbReference>
<sequence>MSPHHFRGLAIALALLAGPVLAAPAGAPRPVDTRAFDGVKPVAALPNATRLAWLDLGDPKGRPTVLIHGYTDNARDWAPVTPFLGQGRRLIVVDLRGHGQSSKPECCYTRQDLAYDIKLLLDDLKIEKADVVGHSLGSIVAQTFAQYWPDRTRKVVLISSTAGKAAGEAQGMDFVTPILALKDPIDPDSAFMHAWWHSPTPVDPAFMKRQREDSAKIPAGVWKAVIFQGMLGMDLKSTLPMLKAPTLLIWGDQDTLMLESDRKGLIAALPAAQVKVYQGLGHNPFWEEPERVAADIGAFLEK</sequence>
<dbReference type="SUPFAM" id="SSF53474">
    <property type="entry name" value="alpha/beta-Hydrolases"/>
    <property type="match status" value="1"/>
</dbReference>
<organism evidence="3 4">
    <name type="scientific">Caulobacter mirabilis</name>
    <dbReference type="NCBI Taxonomy" id="69666"/>
    <lineage>
        <taxon>Bacteria</taxon>
        <taxon>Pseudomonadati</taxon>
        <taxon>Pseudomonadota</taxon>
        <taxon>Alphaproteobacteria</taxon>
        <taxon>Caulobacterales</taxon>
        <taxon>Caulobacteraceae</taxon>
        <taxon>Caulobacter</taxon>
    </lineage>
</organism>
<proteinExistence type="predicted"/>
<feature type="domain" description="AB hydrolase-1" evidence="2">
    <location>
        <begin position="65"/>
        <end position="289"/>
    </location>
</feature>
<keyword evidence="4" id="KW-1185">Reference proteome</keyword>